<gene>
    <name evidence="3" type="ORF">CALCODRAFT_497299</name>
</gene>
<dbReference type="Proteomes" id="UP000076842">
    <property type="component" value="Unassembled WGS sequence"/>
</dbReference>
<feature type="chain" id="PRO_5007857688" evidence="2">
    <location>
        <begin position="21"/>
        <end position="86"/>
    </location>
</feature>
<accession>A0A165FBV9</accession>
<evidence type="ECO:0000256" key="1">
    <source>
        <dbReference type="SAM" id="MobiDB-lite"/>
    </source>
</evidence>
<feature type="region of interest" description="Disordered" evidence="1">
    <location>
        <begin position="24"/>
        <end position="60"/>
    </location>
</feature>
<protein>
    <submittedName>
        <fullName evidence="3">Uncharacterized protein</fullName>
    </submittedName>
</protein>
<feature type="signal peptide" evidence="2">
    <location>
        <begin position="1"/>
        <end position="20"/>
    </location>
</feature>
<evidence type="ECO:0000256" key="2">
    <source>
        <dbReference type="SAM" id="SignalP"/>
    </source>
</evidence>
<feature type="compositionally biased region" description="Low complexity" evidence="1">
    <location>
        <begin position="26"/>
        <end position="59"/>
    </location>
</feature>
<dbReference type="InParanoid" id="A0A165FBV9"/>
<keyword evidence="2" id="KW-0732">Signal</keyword>
<evidence type="ECO:0000313" key="3">
    <source>
        <dbReference type="EMBL" id="KZT56523.1"/>
    </source>
</evidence>
<proteinExistence type="predicted"/>
<dbReference type="EMBL" id="KV423976">
    <property type="protein sequence ID" value="KZT56523.1"/>
    <property type="molecule type" value="Genomic_DNA"/>
</dbReference>
<organism evidence="3 4">
    <name type="scientific">Calocera cornea HHB12733</name>
    <dbReference type="NCBI Taxonomy" id="1353952"/>
    <lineage>
        <taxon>Eukaryota</taxon>
        <taxon>Fungi</taxon>
        <taxon>Dikarya</taxon>
        <taxon>Basidiomycota</taxon>
        <taxon>Agaricomycotina</taxon>
        <taxon>Dacrymycetes</taxon>
        <taxon>Dacrymycetales</taxon>
        <taxon>Dacrymycetaceae</taxon>
        <taxon>Calocera</taxon>
    </lineage>
</organism>
<sequence>MQISTILALPVILLATQVAGQIYGNAPAPSSSTPDAAASPSMSPSTSPSPTPQAATANSGALGMGQLPLEATVGALILTGSVIAFM</sequence>
<keyword evidence="4" id="KW-1185">Reference proteome</keyword>
<name>A0A165FBV9_9BASI</name>
<reference evidence="3 4" key="1">
    <citation type="journal article" date="2016" name="Mol. Biol. Evol.">
        <title>Comparative Genomics of Early-Diverging Mushroom-Forming Fungi Provides Insights into the Origins of Lignocellulose Decay Capabilities.</title>
        <authorList>
            <person name="Nagy L.G."/>
            <person name="Riley R."/>
            <person name="Tritt A."/>
            <person name="Adam C."/>
            <person name="Daum C."/>
            <person name="Floudas D."/>
            <person name="Sun H."/>
            <person name="Yadav J.S."/>
            <person name="Pangilinan J."/>
            <person name="Larsson K.H."/>
            <person name="Matsuura K."/>
            <person name="Barry K."/>
            <person name="Labutti K."/>
            <person name="Kuo R."/>
            <person name="Ohm R.A."/>
            <person name="Bhattacharya S.S."/>
            <person name="Shirouzu T."/>
            <person name="Yoshinaga Y."/>
            <person name="Martin F.M."/>
            <person name="Grigoriev I.V."/>
            <person name="Hibbett D.S."/>
        </authorList>
    </citation>
    <scope>NUCLEOTIDE SEQUENCE [LARGE SCALE GENOMIC DNA]</scope>
    <source>
        <strain evidence="3 4">HHB12733</strain>
    </source>
</reference>
<dbReference type="AlphaFoldDB" id="A0A165FBV9"/>
<evidence type="ECO:0000313" key="4">
    <source>
        <dbReference type="Proteomes" id="UP000076842"/>
    </source>
</evidence>